<dbReference type="Gene3D" id="3.40.710.10">
    <property type="entry name" value="DD-peptidase/beta-lactamase superfamily"/>
    <property type="match status" value="1"/>
</dbReference>
<comment type="caution">
    <text evidence="3">The sequence shown here is derived from an EMBL/GenBank/DDBJ whole genome shotgun (WGS) entry which is preliminary data.</text>
</comment>
<feature type="domain" description="Beta-lactamase-related" evidence="2">
    <location>
        <begin position="43"/>
        <end position="367"/>
    </location>
</feature>
<dbReference type="PANTHER" id="PTHR46825">
    <property type="entry name" value="D-ALANYL-D-ALANINE-CARBOXYPEPTIDASE/ENDOPEPTIDASE AMPH"/>
    <property type="match status" value="1"/>
</dbReference>
<dbReference type="GO" id="GO:0016787">
    <property type="term" value="F:hydrolase activity"/>
    <property type="evidence" value="ECO:0007669"/>
    <property type="project" value="UniProtKB-KW"/>
</dbReference>
<gene>
    <name evidence="3" type="ORF">ACFQB0_09730</name>
</gene>
<name>A0ABW1VH93_9MICO</name>
<keyword evidence="4" id="KW-1185">Reference proteome</keyword>
<reference evidence="4" key="1">
    <citation type="journal article" date="2019" name="Int. J. Syst. Evol. Microbiol.">
        <title>The Global Catalogue of Microorganisms (GCM) 10K type strain sequencing project: providing services to taxonomists for standard genome sequencing and annotation.</title>
        <authorList>
            <consortium name="The Broad Institute Genomics Platform"/>
            <consortium name="The Broad Institute Genome Sequencing Center for Infectious Disease"/>
            <person name="Wu L."/>
            <person name="Ma J."/>
        </authorList>
    </citation>
    <scope>NUCLEOTIDE SEQUENCE [LARGE SCALE GENOMIC DNA]</scope>
    <source>
        <strain evidence="4">CCUG 43304</strain>
    </source>
</reference>
<evidence type="ECO:0000259" key="2">
    <source>
        <dbReference type="Pfam" id="PF00144"/>
    </source>
</evidence>
<evidence type="ECO:0000313" key="4">
    <source>
        <dbReference type="Proteomes" id="UP001596306"/>
    </source>
</evidence>
<accession>A0ABW1VH93</accession>
<evidence type="ECO:0000313" key="3">
    <source>
        <dbReference type="EMBL" id="MFC6356386.1"/>
    </source>
</evidence>
<dbReference type="Pfam" id="PF00144">
    <property type="entry name" value="Beta-lactamase"/>
    <property type="match status" value="1"/>
</dbReference>
<organism evidence="3 4">
    <name type="scientific">Luethyella okanaganae</name>
    <dbReference type="NCBI Taxonomy" id="69372"/>
    <lineage>
        <taxon>Bacteria</taxon>
        <taxon>Bacillati</taxon>
        <taxon>Actinomycetota</taxon>
        <taxon>Actinomycetes</taxon>
        <taxon>Micrococcales</taxon>
        <taxon>Microbacteriaceae</taxon>
        <taxon>Luethyella</taxon>
    </lineage>
</organism>
<dbReference type="EMBL" id="JBHSTP010000002">
    <property type="protein sequence ID" value="MFC6356386.1"/>
    <property type="molecule type" value="Genomic_DNA"/>
</dbReference>
<dbReference type="PROSITE" id="PS51257">
    <property type="entry name" value="PROKAR_LIPOPROTEIN"/>
    <property type="match status" value="1"/>
</dbReference>
<dbReference type="RefSeq" id="WP_386730733.1">
    <property type="nucleotide sequence ID" value="NZ_JBHSTP010000002.1"/>
</dbReference>
<dbReference type="Proteomes" id="UP001596306">
    <property type="component" value="Unassembled WGS sequence"/>
</dbReference>
<proteinExistence type="predicted"/>
<protein>
    <submittedName>
        <fullName evidence="3">Serine hydrolase domain-containing protein</fullName>
        <ecNumber evidence="3">3.-.-.-</ecNumber>
    </submittedName>
</protein>
<dbReference type="InterPro" id="IPR001466">
    <property type="entry name" value="Beta-lactam-related"/>
</dbReference>
<dbReference type="EC" id="3.-.-.-" evidence="3"/>
<feature type="chain" id="PRO_5046360794" evidence="1">
    <location>
        <begin position="21"/>
        <end position="378"/>
    </location>
</feature>
<keyword evidence="3" id="KW-0378">Hydrolase</keyword>
<sequence length="378" mass="38545">MRLTRTVAASVVVALTAALAGCGSSELGGAAPSATTALAAELQGIVDDALEANGIPGAAVSVDTGAAAPWLSFTGVADTTTNAPVTPEDRFAYRSITKSFIVSAVLENVAAGRIALDDAISEYVPGVPNGETITIRQLAGMRSGLVNYSAAPAFQAAFGADPTRSLTSAELLAYSFELPPNFAPGERYEYSNTNTILLGEMLRTVSGMDDWAGYVAEHVTKPLGLSTVVYPGAGTMPTPAAAGYLVGDGQIEAAPPGMFEMFGAAGGLTGTLADLAAWGSELGTGTLLTPAVQAERTANPSDPRDDPNSPVYDAYGLGIGEIDGWWGHTGYGLGFSALVMRNPGTGQVIAIMLNASPPDHDVPAAMFRRLSAAVDAAG</sequence>
<keyword evidence="1" id="KW-0732">Signal</keyword>
<evidence type="ECO:0000256" key="1">
    <source>
        <dbReference type="SAM" id="SignalP"/>
    </source>
</evidence>
<feature type="signal peptide" evidence="1">
    <location>
        <begin position="1"/>
        <end position="20"/>
    </location>
</feature>
<dbReference type="InterPro" id="IPR012338">
    <property type="entry name" value="Beta-lactam/transpept-like"/>
</dbReference>
<dbReference type="InterPro" id="IPR050491">
    <property type="entry name" value="AmpC-like"/>
</dbReference>
<dbReference type="PANTHER" id="PTHR46825:SF7">
    <property type="entry name" value="D-ALANYL-D-ALANINE CARBOXYPEPTIDASE"/>
    <property type="match status" value="1"/>
</dbReference>
<dbReference type="SUPFAM" id="SSF56601">
    <property type="entry name" value="beta-lactamase/transpeptidase-like"/>
    <property type="match status" value="1"/>
</dbReference>